<dbReference type="OrthoDB" id="282973at2759"/>
<dbReference type="GO" id="GO:0006685">
    <property type="term" value="P:sphingomyelin catabolic process"/>
    <property type="evidence" value="ECO:0007669"/>
    <property type="project" value="UniProtKB-UniRule"/>
</dbReference>
<feature type="signal peptide" evidence="7">
    <location>
        <begin position="1"/>
        <end position="21"/>
    </location>
</feature>
<feature type="disulfide bond" evidence="5">
    <location>
        <begin position="287"/>
        <end position="292"/>
    </location>
</feature>
<evidence type="ECO:0000313" key="10">
    <source>
        <dbReference type="Proteomes" id="UP000245771"/>
    </source>
</evidence>
<feature type="domain" description="Calcineurin-like phosphoesterase" evidence="8">
    <location>
        <begin position="265"/>
        <end position="558"/>
    </location>
</feature>
<evidence type="ECO:0000313" key="9">
    <source>
        <dbReference type="EMBL" id="PWN31273.1"/>
    </source>
</evidence>
<proteinExistence type="inferred from homology"/>
<dbReference type="RefSeq" id="XP_025351575.1">
    <property type="nucleotide sequence ID" value="XM_025496859.1"/>
</dbReference>
<dbReference type="Gene3D" id="3.60.21.10">
    <property type="match status" value="1"/>
</dbReference>
<keyword evidence="4" id="KW-0479">Metal-binding</keyword>
<accession>A0A316V4W6</accession>
<keyword evidence="2" id="KW-0325">Glycoprotein</keyword>
<dbReference type="PANTHER" id="PTHR10340">
    <property type="entry name" value="SPHINGOMYELIN PHOSPHODIESTERASE"/>
    <property type="match status" value="1"/>
</dbReference>
<feature type="binding site" evidence="4">
    <location>
        <position position="403"/>
    </location>
    <ligand>
        <name>Zn(2+)</name>
        <dbReference type="ChEBI" id="CHEBI:29105"/>
        <label>2</label>
    </ligand>
</feature>
<dbReference type="GeneID" id="37018640"/>
<feature type="disulfide bond" evidence="5">
    <location>
        <begin position="293"/>
        <end position="331"/>
    </location>
</feature>
<name>A0A316V4W6_9BASI</name>
<dbReference type="PIRSF" id="PIRSF000948">
    <property type="entry name" value="Sphingomy_PDE"/>
    <property type="match status" value="1"/>
</dbReference>
<organism evidence="9 10">
    <name type="scientific">Meira miltonrushii</name>
    <dbReference type="NCBI Taxonomy" id="1280837"/>
    <lineage>
        <taxon>Eukaryota</taxon>
        <taxon>Fungi</taxon>
        <taxon>Dikarya</taxon>
        <taxon>Basidiomycota</taxon>
        <taxon>Ustilaginomycotina</taxon>
        <taxon>Exobasidiomycetes</taxon>
        <taxon>Exobasidiales</taxon>
        <taxon>Brachybasidiaceae</taxon>
        <taxon>Meira</taxon>
    </lineage>
</organism>
<dbReference type="GO" id="GO:0016798">
    <property type="term" value="F:hydrolase activity, acting on glycosyl bonds"/>
    <property type="evidence" value="ECO:0007669"/>
    <property type="project" value="UniProtKB-KW"/>
</dbReference>
<feature type="binding site" evidence="4">
    <location>
        <position position="362"/>
    </location>
    <ligand>
        <name>Zn(2+)</name>
        <dbReference type="ChEBI" id="CHEBI:29105"/>
        <label>2</label>
    </ligand>
</feature>
<keyword evidence="5" id="KW-1015">Disulfide bond</keyword>
<dbReference type="InterPro" id="IPR004843">
    <property type="entry name" value="Calcineurin-like_PHP"/>
</dbReference>
<dbReference type="InterPro" id="IPR011160">
    <property type="entry name" value="Sphingomy_PDE"/>
</dbReference>
<evidence type="ECO:0000256" key="4">
    <source>
        <dbReference type="PIRSR" id="PIRSR000948-1"/>
    </source>
</evidence>
<evidence type="ECO:0000256" key="2">
    <source>
        <dbReference type="ARBA" id="ARBA00023180"/>
    </source>
</evidence>
<dbReference type="Proteomes" id="UP000245771">
    <property type="component" value="Unassembled WGS sequence"/>
</dbReference>
<dbReference type="STRING" id="1280837.A0A316V4W6"/>
<dbReference type="GO" id="GO:0046872">
    <property type="term" value="F:metal ion binding"/>
    <property type="evidence" value="ECO:0007669"/>
    <property type="project" value="UniProtKB-KW"/>
</dbReference>
<evidence type="ECO:0000256" key="5">
    <source>
        <dbReference type="PIRSR" id="PIRSR000948-2"/>
    </source>
</evidence>
<dbReference type="PANTHER" id="PTHR10340:SF27">
    <property type="entry name" value="ACL091CP"/>
    <property type="match status" value="1"/>
</dbReference>
<evidence type="ECO:0000259" key="8">
    <source>
        <dbReference type="Pfam" id="PF00149"/>
    </source>
</evidence>
<feature type="disulfide bond" evidence="5">
    <location>
        <begin position="711"/>
        <end position="715"/>
    </location>
</feature>
<feature type="chain" id="PRO_5016414331" description="Sphingomyelin phosphodiesterase" evidence="7">
    <location>
        <begin position="22"/>
        <end position="745"/>
    </location>
</feature>
<reference evidence="9 10" key="1">
    <citation type="journal article" date="2018" name="Mol. Biol. Evol.">
        <title>Broad Genomic Sampling Reveals a Smut Pathogenic Ancestry of the Fungal Clade Ustilaginomycotina.</title>
        <authorList>
            <person name="Kijpornyongpan T."/>
            <person name="Mondo S.J."/>
            <person name="Barry K."/>
            <person name="Sandor L."/>
            <person name="Lee J."/>
            <person name="Lipzen A."/>
            <person name="Pangilinan J."/>
            <person name="LaButti K."/>
            <person name="Hainaut M."/>
            <person name="Henrissat B."/>
            <person name="Grigoriev I.V."/>
            <person name="Spatafora J.W."/>
            <person name="Aime M.C."/>
        </authorList>
    </citation>
    <scope>NUCLEOTIDE SEQUENCE [LARGE SCALE GENOMIC DNA]</scope>
    <source>
        <strain evidence="9 10">MCA 3882</strain>
    </source>
</reference>
<dbReference type="Pfam" id="PF00149">
    <property type="entry name" value="Metallophos"/>
    <property type="match status" value="1"/>
</dbReference>
<dbReference type="InParanoid" id="A0A316V4W6"/>
<feature type="binding site" evidence="4">
    <location>
        <position position="557"/>
    </location>
    <ligand>
        <name>Zn(2+)</name>
        <dbReference type="ChEBI" id="CHEBI:29105"/>
        <label>1</label>
    </ligand>
</feature>
<comment type="similarity">
    <text evidence="3">Belongs to the acid sphingomyelinase family.</text>
</comment>
<dbReference type="CDD" id="cd00842">
    <property type="entry name" value="MPP_ASMase"/>
    <property type="match status" value="1"/>
</dbReference>
<feature type="binding site" evidence="4">
    <location>
        <position position="518"/>
    </location>
    <ligand>
        <name>Zn(2+)</name>
        <dbReference type="ChEBI" id="CHEBI:29105"/>
        <label>2</label>
    </ligand>
</feature>
<feature type="binding site" evidence="4">
    <location>
        <position position="274"/>
    </location>
    <ligand>
        <name>Zn(2+)</name>
        <dbReference type="ChEBI" id="CHEBI:29105"/>
        <label>1</label>
    </ligand>
</feature>
<keyword evidence="4" id="KW-0862">Zinc</keyword>
<feature type="binding site" evidence="4">
    <location>
        <position position="555"/>
    </location>
    <ligand>
        <name>Zn(2+)</name>
        <dbReference type="ChEBI" id="CHEBI:29105"/>
        <label>2</label>
    </ligand>
</feature>
<gene>
    <name evidence="9" type="ORF">FA14DRAFT_128445</name>
</gene>
<dbReference type="InterPro" id="IPR029052">
    <property type="entry name" value="Metallo-depent_PP-like"/>
</dbReference>
<dbReference type="InterPro" id="IPR041805">
    <property type="entry name" value="ASMase/PPN1_MPP"/>
</dbReference>
<feature type="disulfide bond" evidence="5">
    <location>
        <begin position="137"/>
        <end position="215"/>
    </location>
</feature>
<dbReference type="GO" id="GO:0016020">
    <property type="term" value="C:membrane"/>
    <property type="evidence" value="ECO:0007669"/>
    <property type="project" value="GOC"/>
</dbReference>
<dbReference type="AlphaFoldDB" id="A0A316V4W6"/>
<keyword evidence="10" id="KW-1185">Reference proteome</keyword>
<evidence type="ECO:0000256" key="6">
    <source>
        <dbReference type="SAM" id="MobiDB-lite"/>
    </source>
</evidence>
<evidence type="ECO:0000256" key="3">
    <source>
        <dbReference type="PIRNR" id="PIRNR000948"/>
    </source>
</evidence>
<feature type="disulfide bond" evidence="5">
    <location>
        <begin position="163"/>
        <end position="181"/>
    </location>
</feature>
<feature type="binding site" evidence="4">
    <location>
        <position position="362"/>
    </location>
    <ligand>
        <name>Zn(2+)</name>
        <dbReference type="ChEBI" id="CHEBI:29105"/>
        <label>1</label>
    </ligand>
</feature>
<feature type="binding site" evidence="4">
    <location>
        <position position="272"/>
    </location>
    <ligand>
        <name>Zn(2+)</name>
        <dbReference type="ChEBI" id="CHEBI:29105"/>
        <label>1</label>
    </ligand>
</feature>
<dbReference type="SUPFAM" id="SSF56300">
    <property type="entry name" value="Metallo-dependent phosphatases"/>
    <property type="match status" value="1"/>
</dbReference>
<comment type="function">
    <text evidence="3">Converts sphingomyelin to ceramide.</text>
</comment>
<keyword evidence="1 3" id="KW-0378">Hydrolase</keyword>
<feature type="region of interest" description="Disordered" evidence="6">
    <location>
        <begin position="402"/>
        <end position="422"/>
    </location>
</feature>
<evidence type="ECO:0000256" key="7">
    <source>
        <dbReference type="SAM" id="SignalP"/>
    </source>
</evidence>
<sequence>MLVISSVALTWALLFVGSASSKPVEAVSSTTSASSGDQASWTAPSAFPSGVFKHWRVKPGNYSQEPRPAVTKFGSGGYFSQSIDQPYPLQTGPPASNAVYPDKKEQAPHKNYAKEIEANITSLIANNNTQQIACQRCISGLRLGQKLAKAAPHHVPGVLIDLCTRYNFTSTKSGLSQAEVCKREYSGATLGSSLTQLLSYADLNGENPSDGLYLCANVVGTSSGCKNPAPIDLNADGFLDKWFGGKSKRSAIRKRSESVRNKKHMRLLHFSDIHVDPRFFVGGEAQCTSGQCCRSDSFNSTVAHAPPSPPGSYLPAANISEKAVYWGNYKCDAPWPLAVSAMQSVKHLNKGEDVDMSVYTGDMVTHDSDWHLSNDLVTYTQQAIFDTMKHFLGNGPVFSAIGNHDTAPADQSSPNSLPDKGPRDQFSYDWDNLKRLFEAEGWFSHEEAKQVSRHYGGYSISPRKGLRVITLNSDFWYKGNRYNFIQTSNPDHGGILRYLTDELEAAEQRRERVWIVGHVLTGWDGSNGLSDPTNLFYQIVDHYAPRTIAHIFFGHTHEDQFNVFYANNGTQRTSVNAKAVSFMAPSITPGSNVNSAVRIYTVDPETYEVHDYDQFYTQVNDFPGLPESQHGPIWTHLYSAREAYGNFSQSAVSGAVANGTVKLTDQGYWPAQAPLNATFWSALTDEMEKRSELVTQFRHFTGRDSPKSPGCDSGCIAANICYMRSGNAILGQQCPTGAHYASVQS</sequence>
<keyword evidence="3" id="KW-0326">Glycosidase</keyword>
<protein>
    <recommendedName>
        <fullName evidence="3">Sphingomyelin phosphodiesterase</fullName>
    </recommendedName>
</protein>
<dbReference type="GO" id="GO:0005615">
    <property type="term" value="C:extracellular space"/>
    <property type="evidence" value="ECO:0007669"/>
    <property type="project" value="TreeGrafter"/>
</dbReference>
<comment type="cofactor">
    <cofactor evidence="4">
        <name>Zn(2+)</name>
        <dbReference type="ChEBI" id="CHEBI:29105"/>
    </cofactor>
    <text evidence="4">Binds 2 Zn(2+) ions per subunit.</text>
</comment>
<dbReference type="GO" id="GO:0004767">
    <property type="term" value="F:sphingomyelin phosphodiesterase activity"/>
    <property type="evidence" value="ECO:0007669"/>
    <property type="project" value="UniProtKB-UniRule"/>
</dbReference>
<keyword evidence="7" id="KW-0732">Signal</keyword>
<evidence type="ECO:0000256" key="1">
    <source>
        <dbReference type="ARBA" id="ARBA00022801"/>
    </source>
</evidence>
<dbReference type="EMBL" id="KZ819613">
    <property type="protein sequence ID" value="PWN31273.1"/>
    <property type="molecule type" value="Genomic_DNA"/>
</dbReference>